<dbReference type="InterPro" id="IPR016983">
    <property type="entry name" value="UCP031804"/>
</dbReference>
<evidence type="ECO:0000256" key="4">
    <source>
        <dbReference type="ARBA" id="ARBA00023136"/>
    </source>
</evidence>
<dbReference type="InterPro" id="IPR010652">
    <property type="entry name" value="DUF1232"/>
</dbReference>
<evidence type="ECO:0000313" key="6">
    <source>
        <dbReference type="EMBL" id="SDK35646.1"/>
    </source>
</evidence>
<dbReference type="Pfam" id="PF06803">
    <property type="entry name" value="DUF1232"/>
    <property type="match status" value="1"/>
</dbReference>
<evidence type="ECO:0000259" key="5">
    <source>
        <dbReference type="Pfam" id="PF06803"/>
    </source>
</evidence>
<dbReference type="EMBL" id="FNDX01000039">
    <property type="protein sequence ID" value="SDK35646.1"/>
    <property type="molecule type" value="Genomic_DNA"/>
</dbReference>
<reference evidence="7" key="1">
    <citation type="submission" date="2016-10" db="EMBL/GenBank/DDBJ databases">
        <authorList>
            <person name="Varghese N."/>
            <person name="Submissions S."/>
        </authorList>
    </citation>
    <scope>NUCLEOTIDE SEQUENCE [LARGE SCALE GENOMIC DNA]</scope>
    <source>
        <strain evidence="7">CGMCC 1.11012</strain>
    </source>
</reference>
<dbReference type="Proteomes" id="UP000199050">
    <property type="component" value="Unassembled WGS sequence"/>
</dbReference>
<evidence type="ECO:0000313" key="7">
    <source>
        <dbReference type="Proteomes" id="UP000199050"/>
    </source>
</evidence>
<dbReference type="PIRSF" id="PIRSF031804">
    <property type="entry name" value="UCP031804"/>
    <property type="match status" value="1"/>
</dbReference>
<dbReference type="RefSeq" id="WP_090718110.1">
    <property type="nucleotide sequence ID" value="NZ_CBCSKY010000040.1"/>
</dbReference>
<dbReference type="OrthoDB" id="9793277at2"/>
<proteinExistence type="predicted"/>
<keyword evidence="4" id="KW-0472">Membrane</keyword>
<keyword evidence="7" id="KW-1185">Reference proteome</keyword>
<evidence type="ECO:0000256" key="2">
    <source>
        <dbReference type="ARBA" id="ARBA00022692"/>
    </source>
</evidence>
<dbReference type="STRING" id="1174501.SAMN05216192_13949"/>
<sequence length="132" mass="14774">MELENDKLPAVLKAEEFKYSKENEQIVKKDFWRKMKKFAGKIPFTKDAVAMYYCAIDAKTPLWAKGIAFGALAYFIAPIDAIPDAFIGLGLTDDAAIIAAGVRAIAGQVTEEHREKSELFFDDEPKKEGARR</sequence>
<comment type="subcellular location">
    <subcellularLocation>
        <location evidence="1">Endomembrane system</location>
        <topology evidence="1">Multi-pass membrane protein</topology>
    </subcellularLocation>
</comment>
<dbReference type="GO" id="GO:0012505">
    <property type="term" value="C:endomembrane system"/>
    <property type="evidence" value="ECO:0007669"/>
    <property type="project" value="UniProtKB-SubCell"/>
</dbReference>
<accession>A0A1G9B7V6</accession>
<keyword evidence="2" id="KW-0812">Transmembrane</keyword>
<organism evidence="6 7">
    <name type="scientific">Paenibacillus typhae</name>
    <dbReference type="NCBI Taxonomy" id="1174501"/>
    <lineage>
        <taxon>Bacteria</taxon>
        <taxon>Bacillati</taxon>
        <taxon>Bacillota</taxon>
        <taxon>Bacilli</taxon>
        <taxon>Bacillales</taxon>
        <taxon>Paenibacillaceae</taxon>
        <taxon>Paenibacillus</taxon>
    </lineage>
</organism>
<evidence type="ECO:0000256" key="1">
    <source>
        <dbReference type="ARBA" id="ARBA00004127"/>
    </source>
</evidence>
<protein>
    <submittedName>
        <fullName evidence="6">Uncharacterized membrane protein YkvA, DUF1232 family</fullName>
    </submittedName>
</protein>
<evidence type="ECO:0000256" key="3">
    <source>
        <dbReference type="ARBA" id="ARBA00022989"/>
    </source>
</evidence>
<dbReference type="AlphaFoldDB" id="A0A1G9B7V6"/>
<keyword evidence="3" id="KW-1133">Transmembrane helix</keyword>
<gene>
    <name evidence="6" type="ORF">SAMN05216192_13949</name>
</gene>
<name>A0A1G9B7V6_9BACL</name>
<feature type="domain" description="DUF1232" evidence="5">
    <location>
        <begin position="64"/>
        <end position="99"/>
    </location>
</feature>